<evidence type="ECO:0000256" key="6">
    <source>
        <dbReference type="ARBA" id="ARBA00023273"/>
    </source>
</evidence>
<keyword evidence="10" id="KW-1185">Reference proteome</keyword>
<evidence type="ECO:0000256" key="7">
    <source>
        <dbReference type="ARBA" id="ARBA00034139"/>
    </source>
</evidence>
<evidence type="ECO:0000256" key="5">
    <source>
        <dbReference type="ARBA" id="ARBA00023212"/>
    </source>
</evidence>
<reference evidence="9" key="3">
    <citation type="submission" date="2025-09" db="UniProtKB">
        <authorList>
            <consortium name="Ensembl"/>
        </authorList>
    </citation>
    <scope>IDENTIFICATION</scope>
</reference>
<comment type="subcellular location">
    <subcellularLocation>
        <location evidence="1">Cytoplasm</location>
        <location evidence="1">Cytoskeleton</location>
        <location evidence="1">Cilium axoneme</location>
    </subcellularLocation>
</comment>
<reference evidence="9" key="2">
    <citation type="submission" date="2025-08" db="UniProtKB">
        <authorList>
            <consortium name="Ensembl"/>
        </authorList>
    </citation>
    <scope>IDENTIFICATION</scope>
</reference>
<evidence type="ECO:0000256" key="4">
    <source>
        <dbReference type="ARBA" id="ARBA00022803"/>
    </source>
</evidence>
<dbReference type="SMART" id="SM00028">
    <property type="entry name" value="TPR"/>
    <property type="match status" value="3"/>
</dbReference>
<name>A0A8C3MKK0_GEOPR</name>
<keyword evidence="6" id="KW-0966">Cell projection</keyword>
<evidence type="ECO:0000313" key="9">
    <source>
        <dbReference type="Ensembl" id="ENSCPVP00000007272.1"/>
    </source>
</evidence>
<keyword evidence="4" id="KW-0802">TPR repeat</keyword>
<evidence type="ECO:0000313" key="10">
    <source>
        <dbReference type="Proteomes" id="UP000694382"/>
    </source>
</evidence>
<evidence type="ECO:0000256" key="3">
    <source>
        <dbReference type="ARBA" id="ARBA00022737"/>
    </source>
</evidence>
<keyword evidence="3" id="KW-0677">Repeat</keyword>
<evidence type="ECO:0000256" key="8">
    <source>
        <dbReference type="ARBA" id="ARBA00034143"/>
    </source>
</evidence>
<dbReference type="Gene3D" id="1.25.40.10">
    <property type="entry name" value="Tetratricopeptide repeat domain"/>
    <property type="match status" value="1"/>
</dbReference>
<dbReference type="InterPro" id="IPR019734">
    <property type="entry name" value="TPR_rpt"/>
</dbReference>
<dbReference type="Pfam" id="PF13176">
    <property type="entry name" value="TPR_7"/>
    <property type="match status" value="1"/>
</dbReference>
<dbReference type="InterPro" id="IPR011990">
    <property type="entry name" value="TPR-like_helical_dom_sf"/>
</dbReference>
<sequence>VVAVPEQARQSALPDATSRALDNIGHVYARIGKFQQAINTWEEKIPLAQSSLEKAWLFHEIGRCYLELDNAEVAQDYGEQSLQSADEEGDVEWQLHATVLVAQAQVKLKDYQSAILNFERALEKARLMPSETAQNGIIAVRGMEEELWAASGRSCCPSWDNPASNARKMLGKDLVMIAK</sequence>
<reference evidence="9" key="1">
    <citation type="submission" date="2020-02" db="EMBL/GenBank/DDBJ databases">
        <authorList>
            <person name="Enbody D E."/>
            <person name="Pettersson E M."/>
        </authorList>
    </citation>
    <scope>NUCLEOTIDE SEQUENCE [LARGE SCALE GENOMIC DNA]</scope>
</reference>
<accession>A0A8C3MKK0</accession>
<dbReference type="Proteomes" id="UP000694382">
    <property type="component" value="Chromosome 27"/>
</dbReference>
<keyword evidence="5" id="KW-0206">Cytoskeleton</keyword>
<dbReference type="PROSITE" id="PS50005">
    <property type="entry name" value="TPR"/>
    <property type="match status" value="1"/>
</dbReference>
<dbReference type="Pfam" id="PF13424">
    <property type="entry name" value="TPR_12"/>
    <property type="match status" value="1"/>
</dbReference>
<evidence type="ECO:0000256" key="2">
    <source>
        <dbReference type="ARBA" id="ARBA00022490"/>
    </source>
</evidence>
<dbReference type="GO" id="GO:0005930">
    <property type="term" value="C:axoneme"/>
    <property type="evidence" value="ECO:0007669"/>
    <property type="project" value="UniProtKB-SubCell"/>
</dbReference>
<dbReference type="Ensembl" id="ENSCPVT00000007556.2">
    <property type="protein sequence ID" value="ENSCPVP00000007272.1"/>
    <property type="gene ID" value="ENSCPVG00000005348.2"/>
</dbReference>
<dbReference type="InterPro" id="IPR040111">
    <property type="entry name" value="ODAD4"/>
</dbReference>
<proteinExistence type="predicted"/>
<protein>
    <recommendedName>
        <fullName evidence="7">Outer dynein arm-docking complex subunit 4</fullName>
    </recommendedName>
    <alternativeName>
        <fullName evidence="8">Tetratricopeptide repeat protein 25</fullName>
    </alternativeName>
</protein>
<evidence type="ECO:0000256" key="1">
    <source>
        <dbReference type="ARBA" id="ARBA00004430"/>
    </source>
</evidence>
<dbReference type="SUPFAM" id="SSF48452">
    <property type="entry name" value="TPR-like"/>
    <property type="match status" value="1"/>
</dbReference>
<dbReference type="PANTHER" id="PTHR23040:SF1">
    <property type="entry name" value="OUTER DYNEIN ARM-DOCKING COMPLEX SUBUNIT 4"/>
    <property type="match status" value="1"/>
</dbReference>
<keyword evidence="2" id="KW-0963">Cytoplasm</keyword>
<organism evidence="9 10">
    <name type="scientific">Geospiza parvula</name>
    <name type="common">Small tree-finch</name>
    <name type="synonym">Camarhynchus parvulus</name>
    <dbReference type="NCBI Taxonomy" id="87175"/>
    <lineage>
        <taxon>Eukaryota</taxon>
        <taxon>Metazoa</taxon>
        <taxon>Chordata</taxon>
        <taxon>Craniata</taxon>
        <taxon>Vertebrata</taxon>
        <taxon>Euteleostomi</taxon>
        <taxon>Archelosauria</taxon>
        <taxon>Archosauria</taxon>
        <taxon>Dinosauria</taxon>
        <taxon>Saurischia</taxon>
        <taxon>Theropoda</taxon>
        <taxon>Coelurosauria</taxon>
        <taxon>Aves</taxon>
        <taxon>Neognathae</taxon>
        <taxon>Neoaves</taxon>
        <taxon>Telluraves</taxon>
        <taxon>Australaves</taxon>
        <taxon>Passeriformes</taxon>
        <taxon>Thraupidae</taxon>
        <taxon>Camarhynchus</taxon>
    </lineage>
</organism>
<dbReference type="PANTHER" id="PTHR23040">
    <property type="match status" value="1"/>
</dbReference>
<dbReference type="AlphaFoldDB" id="A0A8C3MKK0"/>